<accession>A0ABX0J410</accession>
<evidence type="ECO:0000313" key="5">
    <source>
        <dbReference type="EMBL" id="NHN31034.1"/>
    </source>
</evidence>
<dbReference type="InterPro" id="IPR003439">
    <property type="entry name" value="ABC_transporter-like_ATP-bd"/>
</dbReference>
<gene>
    <name evidence="5" type="ORF">G9U52_14435</name>
</gene>
<dbReference type="PANTHER" id="PTHR43776">
    <property type="entry name" value="TRANSPORT ATP-BINDING PROTEIN"/>
    <property type="match status" value="1"/>
</dbReference>
<evidence type="ECO:0000259" key="4">
    <source>
        <dbReference type="PROSITE" id="PS50893"/>
    </source>
</evidence>
<evidence type="ECO:0000256" key="2">
    <source>
        <dbReference type="ARBA" id="ARBA00022741"/>
    </source>
</evidence>
<evidence type="ECO:0000256" key="3">
    <source>
        <dbReference type="ARBA" id="ARBA00022840"/>
    </source>
</evidence>
<evidence type="ECO:0000256" key="1">
    <source>
        <dbReference type="ARBA" id="ARBA00022448"/>
    </source>
</evidence>
<dbReference type="GO" id="GO:0005524">
    <property type="term" value="F:ATP binding"/>
    <property type="evidence" value="ECO:0007669"/>
    <property type="project" value="UniProtKB-KW"/>
</dbReference>
<dbReference type="InterPro" id="IPR027417">
    <property type="entry name" value="P-loop_NTPase"/>
</dbReference>
<dbReference type="Proteomes" id="UP001165962">
    <property type="component" value="Unassembled WGS sequence"/>
</dbReference>
<dbReference type="SUPFAM" id="SSF52540">
    <property type="entry name" value="P-loop containing nucleoside triphosphate hydrolases"/>
    <property type="match status" value="1"/>
</dbReference>
<dbReference type="PROSITE" id="PS50893">
    <property type="entry name" value="ABC_TRANSPORTER_2"/>
    <property type="match status" value="1"/>
</dbReference>
<keyword evidence="1" id="KW-0813">Transport</keyword>
<keyword evidence="3 5" id="KW-0067">ATP-binding</keyword>
<dbReference type="RefSeq" id="WP_166150579.1">
    <property type="nucleotide sequence ID" value="NZ_JAAOIW010000004.1"/>
</dbReference>
<dbReference type="Pfam" id="PF00005">
    <property type="entry name" value="ABC_tran"/>
    <property type="match status" value="1"/>
</dbReference>
<proteinExistence type="predicted"/>
<reference evidence="5" key="1">
    <citation type="submission" date="2020-03" db="EMBL/GenBank/DDBJ databases">
        <title>Draft sequencing of Paenibacilllus sp. S3N08.</title>
        <authorList>
            <person name="Kim D.-U."/>
        </authorList>
    </citation>
    <scope>NUCLEOTIDE SEQUENCE</scope>
    <source>
        <strain evidence="5">S3N08</strain>
    </source>
</reference>
<dbReference type="InterPro" id="IPR003593">
    <property type="entry name" value="AAA+_ATPase"/>
</dbReference>
<comment type="caution">
    <text evidence="5">The sequence shown here is derived from an EMBL/GenBank/DDBJ whole genome shotgun (WGS) entry which is preliminary data.</text>
</comment>
<dbReference type="SMART" id="SM00382">
    <property type="entry name" value="AAA"/>
    <property type="match status" value="1"/>
</dbReference>
<name>A0ABX0J410_9BACL</name>
<feature type="domain" description="ABC transporter" evidence="4">
    <location>
        <begin position="2"/>
        <end position="246"/>
    </location>
</feature>
<keyword evidence="6" id="KW-1185">Reference proteome</keyword>
<organism evidence="5 6">
    <name type="scientific">Paenibacillus agricola</name>
    <dbReference type="NCBI Taxonomy" id="2716264"/>
    <lineage>
        <taxon>Bacteria</taxon>
        <taxon>Bacillati</taxon>
        <taxon>Bacillota</taxon>
        <taxon>Bacilli</taxon>
        <taxon>Bacillales</taxon>
        <taxon>Paenibacillaceae</taxon>
        <taxon>Paenibacillus</taxon>
    </lineage>
</organism>
<dbReference type="InterPro" id="IPR050319">
    <property type="entry name" value="ABC_transp_ATP-bind"/>
</dbReference>
<dbReference type="Gene3D" id="3.40.50.300">
    <property type="entry name" value="P-loop containing nucleotide triphosphate hydrolases"/>
    <property type="match status" value="1"/>
</dbReference>
<keyword evidence="2" id="KW-0547">Nucleotide-binding</keyword>
<sequence>MLQINNLSKAFRGKQVLRDIRFSVAPGEIVGLIGMSGSGKSTIAKCMLGLEKPTEGEILWNGRSLLTWNQKSSWRQAIQIVFQDPRASLNPRWTIQRSLAEPLINFNMASDKRSKWQPKELDTRVQQLLLEVGLDERFMQRYPDELSTGQCQRVCIARALAPGPKLIVLDEPLSALDVTIQAQMLVLLKELHATQQVSYLFISHDIAVVSELCERVLVIDKGIIVEDNTAQGLIYDTKHAYTRKLLADTPSYPNFD</sequence>
<dbReference type="EMBL" id="JAAOIW010000004">
    <property type="protein sequence ID" value="NHN31034.1"/>
    <property type="molecule type" value="Genomic_DNA"/>
</dbReference>
<protein>
    <submittedName>
        <fullName evidence="5">ABC transporter ATP-binding protein</fullName>
    </submittedName>
</protein>
<dbReference type="CDD" id="cd03257">
    <property type="entry name" value="ABC_NikE_OppD_transporters"/>
    <property type="match status" value="1"/>
</dbReference>
<evidence type="ECO:0000313" key="6">
    <source>
        <dbReference type="Proteomes" id="UP001165962"/>
    </source>
</evidence>